<name>A0A1N6ECD1_9RHOB</name>
<dbReference type="RefSeq" id="WP_084192888.1">
    <property type="nucleotide sequence ID" value="NZ_FSRL01000001.1"/>
</dbReference>
<reference evidence="5" key="1">
    <citation type="submission" date="2016-11" db="EMBL/GenBank/DDBJ databases">
        <authorList>
            <person name="Varghese N."/>
            <person name="Submissions S."/>
        </authorList>
    </citation>
    <scope>NUCLEOTIDE SEQUENCE [LARGE SCALE GENOMIC DNA]</scope>
    <source>
        <strain evidence="5">DSM 29440</strain>
    </source>
</reference>
<dbReference type="InterPro" id="IPR002347">
    <property type="entry name" value="SDR_fam"/>
</dbReference>
<dbReference type="PANTHER" id="PTHR42901">
    <property type="entry name" value="ALCOHOL DEHYDROGENASE"/>
    <property type="match status" value="1"/>
</dbReference>
<keyword evidence="2" id="KW-0560">Oxidoreductase</keyword>
<dbReference type="Pfam" id="PF00106">
    <property type="entry name" value="adh_short"/>
    <property type="match status" value="1"/>
</dbReference>
<evidence type="ECO:0008006" key="6">
    <source>
        <dbReference type="Google" id="ProtNLM"/>
    </source>
</evidence>
<dbReference type="InterPro" id="IPR036291">
    <property type="entry name" value="NAD(P)-bd_dom_sf"/>
</dbReference>
<dbReference type="GO" id="GO:0016491">
    <property type="term" value="F:oxidoreductase activity"/>
    <property type="evidence" value="ECO:0007669"/>
    <property type="project" value="UniProtKB-KW"/>
</dbReference>
<evidence type="ECO:0000256" key="2">
    <source>
        <dbReference type="ARBA" id="ARBA00023002"/>
    </source>
</evidence>
<sequence length="261" mass="27019">MTTPTALITGASSGIGAEYARQLAGRGYDLILVARRENRLSALAESLPVNARVVQADLTAPDDLERIATLIADEPSLGVLVNNAGTTAIGAYDQLSPEQASTMLHLNVTAVERLARAAFAAFRSAGRGSIINISSAVAMGVYPGTVLYSATKAFVMMLSEGMAAEAEGSNVRVQAVLPAAVESEIYEVAGVDLSQLPPEIVMTASNMVAAALAGLDAGEVLTLPSLEEGMRLDEALAARQRVFDVLQSGTPASRYGLSPAA</sequence>
<gene>
    <name evidence="4" type="ORF">SAMN05444002_0586</name>
</gene>
<dbReference type="PRINTS" id="PR00080">
    <property type="entry name" value="SDRFAMILY"/>
</dbReference>
<dbReference type="STRING" id="1217970.SAMN05444002_0586"/>
<protein>
    <recommendedName>
        <fullName evidence="6">Short-chain dehydrogenase</fullName>
    </recommendedName>
</protein>
<dbReference type="OrthoDB" id="9810935at2"/>
<evidence type="ECO:0000256" key="1">
    <source>
        <dbReference type="ARBA" id="ARBA00006484"/>
    </source>
</evidence>
<dbReference type="PANTHER" id="PTHR42901:SF1">
    <property type="entry name" value="ALCOHOL DEHYDROGENASE"/>
    <property type="match status" value="1"/>
</dbReference>
<organism evidence="4 5">
    <name type="scientific">Vannielia litorea</name>
    <dbReference type="NCBI Taxonomy" id="1217970"/>
    <lineage>
        <taxon>Bacteria</taxon>
        <taxon>Pseudomonadati</taxon>
        <taxon>Pseudomonadota</taxon>
        <taxon>Alphaproteobacteria</taxon>
        <taxon>Rhodobacterales</taxon>
        <taxon>Paracoccaceae</taxon>
        <taxon>Vannielia</taxon>
    </lineage>
</organism>
<proteinExistence type="inferred from homology"/>
<dbReference type="PROSITE" id="PS00061">
    <property type="entry name" value="ADH_SHORT"/>
    <property type="match status" value="1"/>
</dbReference>
<dbReference type="Gene3D" id="3.40.50.720">
    <property type="entry name" value="NAD(P)-binding Rossmann-like Domain"/>
    <property type="match status" value="1"/>
</dbReference>
<dbReference type="EMBL" id="FSRL01000001">
    <property type="protein sequence ID" value="SIN80666.1"/>
    <property type="molecule type" value="Genomic_DNA"/>
</dbReference>
<dbReference type="AlphaFoldDB" id="A0A1N6ECD1"/>
<keyword evidence="5" id="KW-1185">Reference proteome</keyword>
<dbReference type="InterPro" id="IPR020904">
    <property type="entry name" value="Sc_DH/Rdtase_CS"/>
</dbReference>
<evidence type="ECO:0000313" key="4">
    <source>
        <dbReference type="EMBL" id="SIN80666.1"/>
    </source>
</evidence>
<accession>A0A1N6ECD1</accession>
<evidence type="ECO:0000313" key="5">
    <source>
        <dbReference type="Proteomes" id="UP000184932"/>
    </source>
</evidence>
<dbReference type="SUPFAM" id="SSF51735">
    <property type="entry name" value="NAD(P)-binding Rossmann-fold domains"/>
    <property type="match status" value="1"/>
</dbReference>
<dbReference type="PIRSF" id="PIRSF000126">
    <property type="entry name" value="11-beta-HSD1"/>
    <property type="match status" value="1"/>
</dbReference>
<evidence type="ECO:0000256" key="3">
    <source>
        <dbReference type="RuleBase" id="RU000363"/>
    </source>
</evidence>
<dbReference type="PRINTS" id="PR00081">
    <property type="entry name" value="GDHRDH"/>
</dbReference>
<comment type="similarity">
    <text evidence="1 3">Belongs to the short-chain dehydrogenases/reductases (SDR) family.</text>
</comment>
<dbReference type="Proteomes" id="UP000184932">
    <property type="component" value="Unassembled WGS sequence"/>
</dbReference>